<feature type="signal peptide" evidence="9">
    <location>
        <begin position="1"/>
        <end position="28"/>
    </location>
</feature>
<dbReference type="InterPro" id="IPR002898">
    <property type="entry name" value="MotA_ExbB_proton_chnl"/>
</dbReference>
<feature type="transmembrane region" description="Helical" evidence="8">
    <location>
        <begin position="213"/>
        <end position="234"/>
    </location>
</feature>
<feature type="domain" description="MotA/TolQ/ExbB proton channel" evidence="10">
    <location>
        <begin position="126"/>
        <end position="245"/>
    </location>
</feature>
<evidence type="ECO:0000313" key="11">
    <source>
        <dbReference type="EMBL" id="ADE53512.1"/>
    </source>
</evidence>
<organism evidence="11 12">
    <name type="scientific">Coraliomargarita akajimensis (strain DSM 45221 / IAM 15411 / JCM 23193 / KCTC 12865 / 04OKA010-24)</name>
    <dbReference type="NCBI Taxonomy" id="583355"/>
    <lineage>
        <taxon>Bacteria</taxon>
        <taxon>Pseudomonadati</taxon>
        <taxon>Verrucomicrobiota</taxon>
        <taxon>Opitutia</taxon>
        <taxon>Puniceicoccales</taxon>
        <taxon>Coraliomargaritaceae</taxon>
        <taxon>Coraliomargarita</taxon>
    </lineage>
</organism>
<feature type="compositionally biased region" description="Polar residues" evidence="7">
    <location>
        <begin position="45"/>
        <end position="54"/>
    </location>
</feature>
<feature type="transmembrane region" description="Helical" evidence="8">
    <location>
        <begin position="66"/>
        <end position="86"/>
    </location>
</feature>
<accession>D5EN77</accession>
<evidence type="ECO:0000256" key="1">
    <source>
        <dbReference type="ARBA" id="ARBA00004651"/>
    </source>
</evidence>
<evidence type="ECO:0000256" key="9">
    <source>
        <dbReference type="SAM" id="SignalP"/>
    </source>
</evidence>
<name>D5EN77_CORAD</name>
<dbReference type="OrthoDB" id="4045at2"/>
<dbReference type="PANTHER" id="PTHR30625:SF11">
    <property type="entry name" value="MOTA_TOLQ_EXBB PROTON CHANNEL DOMAIN-CONTAINING PROTEIN"/>
    <property type="match status" value="1"/>
</dbReference>
<evidence type="ECO:0000256" key="6">
    <source>
        <dbReference type="RuleBase" id="RU004057"/>
    </source>
</evidence>
<evidence type="ECO:0000259" key="10">
    <source>
        <dbReference type="Pfam" id="PF01618"/>
    </source>
</evidence>
<evidence type="ECO:0000256" key="2">
    <source>
        <dbReference type="ARBA" id="ARBA00022475"/>
    </source>
</evidence>
<dbReference type="InterPro" id="IPR050790">
    <property type="entry name" value="ExbB/TolQ_transport"/>
</dbReference>
<dbReference type="STRING" id="583355.Caka_0487"/>
<dbReference type="HOGENOM" id="CLU_053325_4_0_0"/>
<dbReference type="Pfam" id="PF01618">
    <property type="entry name" value="MotA_ExbB"/>
    <property type="match status" value="1"/>
</dbReference>
<keyword evidence="4 8" id="KW-1133">Transmembrane helix</keyword>
<dbReference type="eggNOG" id="COG0811">
    <property type="taxonomic scope" value="Bacteria"/>
</dbReference>
<evidence type="ECO:0000256" key="7">
    <source>
        <dbReference type="SAM" id="MobiDB-lite"/>
    </source>
</evidence>
<gene>
    <name evidence="11" type="ordered locus">Caka_0487</name>
</gene>
<evidence type="ECO:0000256" key="3">
    <source>
        <dbReference type="ARBA" id="ARBA00022692"/>
    </source>
</evidence>
<evidence type="ECO:0000256" key="4">
    <source>
        <dbReference type="ARBA" id="ARBA00022989"/>
    </source>
</evidence>
<keyword evidence="3 8" id="KW-0812">Transmembrane</keyword>
<keyword evidence="5 8" id="KW-0472">Membrane</keyword>
<keyword evidence="6" id="KW-0653">Protein transport</keyword>
<comment type="subcellular location">
    <subcellularLocation>
        <location evidence="1">Cell membrane</location>
        <topology evidence="1">Multi-pass membrane protein</topology>
    </subcellularLocation>
    <subcellularLocation>
        <location evidence="6">Membrane</location>
        <topology evidence="6">Multi-pass membrane protein</topology>
    </subcellularLocation>
</comment>
<dbReference type="GO" id="GO:0017038">
    <property type="term" value="P:protein import"/>
    <property type="evidence" value="ECO:0007669"/>
    <property type="project" value="TreeGrafter"/>
</dbReference>
<dbReference type="GO" id="GO:0005886">
    <property type="term" value="C:plasma membrane"/>
    <property type="evidence" value="ECO:0007669"/>
    <property type="project" value="UniProtKB-SubCell"/>
</dbReference>
<feature type="chain" id="PRO_5003071611" evidence="9">
    <location>
        <begin position="29"/>
        <end position="264"/>
    </location>
</feature>
<dbReference type="PANTHER" id="PTHR30625">
    <property type="entry name" value="PROTEIN TOLQ"/>
    <property type="match status" value="1"/>
</dbReference>
<sequence>MNTISFSRYTRIFVAGGCMLLGALVLTAQDTTASESASSTPPAQVESNPETDSGTLLGTFKQGGLAMYPLLAFSVATFGLVLYNAITIRSSNIINPDVVDNEVMPALQERDYTGAMEICDNNSGPLLNILHNGLETTTNGHFDEQTIDKAFDEAASVELAKPFVFINYLQVIASVAPMVGLLGTVSGMVKAFRTIAEQGMGRPELLADNISEALITTASGLTVAIPALIAYFYFKNRYGKIASEVAQVLGRTLRTAGHSARKAA</sequence>
<dbReference type="RefSeq" id="WP_013042237.1">
    <property type="nucleotide sequence ID" value="NC_014008.1"/>
</dbReference>
<dbReference type="Proteomes" id="UP000000925">
    <property type="component" value="Chromosome"/>
</dbReference>
<evidence type="ECO:0000256" key="5">
    <source>
        <dbReference type="ARBA" id="ARBA00023136"/>
    </source>
</evidence>
<reference evidence="11 12" key="1">
    <citation type="journal article" date="2010" name="Stand. Genomic Sci.">
        <title>Complete genome sequence of Coraliomargarita akajimensis type strain (04OKA010-24).</title>
        <authorList>
            <person name="Mavromatis K."/>
            <person name="Abt B."/>
            <person name="Brambilla E."/>
            <person name="Lapidus A."/>
            <person name="Copeland A."/>
            <person name="Deshpande S."/>
            <person name="Nolan M."/>
            <person name="Lucas S."/>
            <person name="Tice H."/>
            <person name="Cheng J.F."/>
            <person name="Han C."/>
            <person name="Detter J.C."/>
            <person name="Woyke T."/>
            <person name="Goodwin L."/>
            <person name="Pitluck S."/>
            <person name="Held B."/>
            <person name="Brettin T."/>
            <person name="Tapia R."/>
            <person name="Ivanova N."/>
            <person name="Mikhailova N."/>
            <person name="Pati A."/>
            <person name="Liolios K."/>
            <person name="Chen A."/>
            <person name="Palaniappan K."/>
            <person name="Land M."/>
            <person name="Hauser L."/>
            <person name="Chang Y.J."/>
            <person name="Jeffries C.D."/>
            <person name="Rohde M."/>
            <person name="Goker M."/>
            <person name="Bristow J."/>
            <person name="Eisen J.A."/>
            <person name="Markowitz V."/>
            <person name="Hugenholtz P."/>
            <person name="Klenk H.P."/>
            <person name="Kyrpides N.C."/>
        </authorList>
    </citation>
    <scope>NUCLEOTIDE SEQUENCE [LARGE SCALE GENOMIC DNA]</scope>
    <source>
        <strain evidence="12">DSM 45221 / IAM 15411 / JCM 23193 / KCTC 12865</strain>
    </source>
</reference>
<keyword evidence="12" id="KW-1185">Reference proteome</keyword>
<keyword evidence="9" id="KW-0732">Signal</keyword>
<feature type="region of interest" description="Disordered" evidence="7">
    <location>
        <begin position="34"/>
        <end position="54"/>
    </location>
</feature>
<feature type="transmembrane region" description="Helical" evidence="8">
    <location>
        <begin position="171"/>
        <end position="193"/>
    </location>
</feature>
<feature type="compositionally biased region" description="Low complexity" evidence="7">
    <location>
        <begin position="34"/>
        <end position="44"/>
    </location>
</feature>
<keyword evidence="2" id="KW-1003">Cell membrane</keyword>
<keyword evidence="6" id="KW-0813">Transport</keyword>
<evidence type="ECO:0000256" key="8">
    <source>
        <dbReference type="SAM" id="Phobius"/>
    </source>
</evidence>
<comment type="similarity">
    <text evidence="6">Belongs to the exbB/tolQ family.</text>
</comment>
<protein>
    <submittedName>
        <fullName evidence="11">MotA/TolQ/ExbB proton channel</fullName>
    </submittedName>
</protein>
<dbReference type="AlphaFoldDB" id="D5EN77"/>
<proteinExistence type="inferred from homology"/>
<evidence type="ECO:0000313" key="12">
    <source>
        <dbReference type="Proteomes" id="UP000000925"/>
    </source>
</evidence>
<dbReference type="KEGG" id="caa:Caka_0487"/>
<dbReference type="EMBL" id="CP001998">
    <property type="protein sequence ID" value="ADE53512.1"/>
    <property type="molecule type" value="Genomic_DNA"/>
</dbReference>